<evidence type="ECO:0000256" key="1">
    <source>
        <dbReference type="ARBA" id="ARBA00012493"/>
    </source>
</evidence>
<protein>
    <recommendedName>
        <fullName evidence="1">RNA-directed DNA polymerase</fullName>
        <ecNumber evidence="1">2.7.7.49</ecNumber>
    </recommendedName>
</protein>
<keyword evidence="3" id="KW-0548">Nucleotidyltransferase</keyword>
<dbReference type="EC" id="2.7.7.49" evidence="1"/>
<evidence type="ECO:0000313" key="11">
    <source>
        <dbReference type="EMBL" id="CDX00017.1"/>
    </source>
</evidence>
<name>A0A098AVB7_DESHA</name>
<keyword evidence="6" id="KW-0695">RNA-directed DNA polymerase</keyword>
<comment type="similarity">
    <text evidence="8">Belongs to the bacterial reverse transcriptase family.</text>
</comment>
<feature type="domain" description="Reverse transcriptase" evidence="10">
    <location>
        <begin position="69"/>
        <end position="363"/>
    </location>
</feature>
<evidence type="ECO:0000256" key="6">
    <source>
        <dbReference type="ARBA" id="ARBA00022918"/>
    </source>
</evidence>
<dbReference type="GO" id="GO:0003964">
    <property type="term" value="F:RNA-directed DNA polymerase activity"/>
    <property type="evidence" value="ECO:0007669"/>
    <property type="project" value="UniProtKB-KW"/>
</dbReference>
<dbReference type="AlphaFoldDB" id="A0A098AVB7"/>
<evidence type="ECO:0000256" key="4">
    <source>
        <dbReference type="ARBA" id="ARBA00022723"/>
    </source>
</evidence>
<reference evidence="11" key="1">
    <citation type="submission" date="2014-07" db="EMBL/GenBank/DDBJ databases">
        <authorList>
            <person name="Hornung V.Bastian."/>
        </authorList>
    </citation>
    <scope>NUCLEOTIDE SEQUENCE</scope>
    <source>
        <strain evidence="11">PCE-S</strain>
    </source>
</reference>
<dbReference type="SUPFAM" id="SSF56672">
    <property type="entry name" value="DNA/RNA polymerases"/>
    <property type="match status" value="1"/>
</dbReference>
<dbReference type="PANTHER" id="PTHR34047:SF8">
    <property type="entry name" value="PROTEIN YKFC"/>
    <property type="match status" value="1"/>
</dbReference>
<evidence type="ECO:0000256" key="5">
    <source>
        <dbReference type="ARBA" id="ARBA00022842"/>
    </source>
</evidence>
<dbReference type="GO" id="GO:0051607">
    <property type="term" value="P:defense response to virus"/>
    <property type="evidence" value="ECO:0007669"/>
    <property type="project" value="UniProtKB-KW"/>
</dbReference>
<dbReference type="Pfam" id="PF01348">
    <property type="entry name" value="Intron_maturas2"/>
    <property type="match status" value="1"/>
</dbReference>
<dbReference type="PATRIC" id="fig|49338.4.peg.139"/>
<dbReference type="EMBL" id="LK996017">
    <property type="protein sequence ID" value="CDX00017.1"/>
    <property type="molecule type" value="Genomic_DNA"/>
</dbReference>
<gene>
    <name evidence="11" type="ORF">DPCES_0130</name>
</gene>
<dbReference type="RefSeq" id="WP_208925111.1">
    <property type="nucleotide sequence ID" value="NZ_LK996017.1"/>
</dbReference>
<dbReference type="CDD" id="cd01651">
    <property type="entry name" value="RT_G2_intron"/>
    <property type="match status" value="1"/>
</dbReference>
<dbReference type="Pfam" id="PF21368">
    <property type="entry name" value="AI2M-like_HNH"/>
    <property type="match status" value="1"/>
</dbReference>
<keyword evidence="4" id="KW-0479">Metal-binding</keyword>
<keyword evidence="2" id="KW-0808">Transferase</keyword>
<evidence type="ECO:0000256" key="7">
    <source>
        <dbReference type="ARBA" id="ARBA00023118"/>
    </source>
</evidence>
<keyword evidence="7" id="KW-0051">Antiviral defense</keyword>
<dbReference type="GO" id="GO:0003723">
    <property type="term" value="F:RNA binding"/>
    <property type="evidence" value="ECO:0007669"/>
    <property type="project" value="InterPro"/>
</dbReference>
<dbReference type="InterPro" id="IPR024937">
    <property type="entry name" value="Domain_X"/>
</dbReference>
<evidence type="ECO:0000256" key="3">
    <source>
        <dbReference type="ARBA" id="ARBA00022695"/>
    </source>
</evidence>
<dbReference type="PANTHER" id="PTHR34047">
    <property type="entry name" value="NUCLEAR INTRON MATURASE 1, MITOCHONDRIAL-RELATED"/>
    <property type="match status" value="1"/>
</dbReference>
<evidence type="ECO:0000256" key="2">
    <source>
        <dbReference type="ARBA" id="ARBA00022679"/>
    </source>
</evidence>
<dbReference type="InterPro" id="IPR000123">
    <property type="entry name" value="Reverse_transcriptase_msDNA"/>
</dbReference>
<dbReference type="GO" id="GO:0006397">
    <property type="term" value="P:mRNA processing"/>
    <property type="evidence" value="ECO:0007669"/>
    <property type="project" value="InterPro"/>
</dbReference>
<dbReference type="InterPro" id="IPR049030">
    <property type="entry name" value="AI2M-like_HNH"/>
</dbReference>
<sequence>MRNPINMLSSLQNHSSDRSYTFERLYRNLYNRELFLLAYQNIYASQGNMTKGTDGKTIDAMSLNRIDGIIASLKDESYQPQPSRRTYIPKKNGKLRPLGIPSFDDKLVQECVRLLLEAVYEGSFAKTSHGFRPNHSCHTALSQVQACFTGVKWFVEGDIKGFFDNINHEVMIGILAEHIKDERFLRLIRKFLKAGYLEDWQYHNTYSGTPQGGIISPILANIYLDKLDRYMEELKKRFDKGAVRAVYPETYELEKKRGVLAKKLRNTNSEEEKQVLTEKIREIDRKKLTIPYSDPFDTSFKRLQYVRYADDFLIGVIGSKEDAIAIKEQVKAFVADTLILELSDEKTLITHSEKRARFLGYDIYVRRSAATKKDKTGRLCRHLNGTVCLEMPTELMRKKLLEYSAMTIEKTVYGKDNWKAKARYYLKDNDDLEILDQYNSEIRGFRNYYRIANNAAHASSFGYIMQYSMFKTFATKYRTTMRRMIGKLRIGKNFGVRFTDKKGKTKTRLFYNEGFARKPLQKNAVVDVIPQTVMYSSKTSLMARLSAGQCELCGKTDCEIEIHHVRKLKDLKGKSYWERFMIARNRKTLALCLDCHEKLHSGKLN</sequence>
<dbReference type="GO" id="GO:0046872">
    <property type="term" value="F:metal ion binding"/>
    <property type="evidence" value="ECO:0007669"/>
    <property type="project" value="UniProtKB-KW"/>
</dbReference>
<evidence type="ECO:0000256" key="9">
    <source>
        <dbReference type="ARBA" id="ARBA00048173"/>
    </source>
</evidence>
<dbReference type="PRINTS" id="PR00866">
    <property type="entry name" value="RNADNAPOLMS"/>
</dbReference>
<evidence type="ECO:0000259" key="10">
    <source>
        <dbReference type="PROSITE" id="PS50878"/>
    </source>
</evidence>
<dbReference type="InterPro" id="IPR051083">
    <property type="entry name" value="GrpII_Intron_Splice-Mob/Def"/>
</dbReference>
<dbReference type="InterPro" id="IPR043502">
    <property type="entry name" value="DNA/RNA_pol_sf"/>
</dbReference>
<proteinExistence type="inferred from homology"/>
<keyword evidence="5" id="KW-0460">Magnesium</keyword>
<dbReference type="InterPro" id="IPR000477">
    <property type="entry name" value="RT_dom"/>
</dbReference>
<organism evidence="11">
    <name type="scientific">Desulfitobacterium hafniense</name>
    <name type="common">Desulfitobacterium frappieri</name>
    <dbReference type="NCBI Taxonomy" id="49338"/>
    <lineage>
        <taxon>Bacteria</taxon>
        <taxon>Bacillati</taxon>
        <taxon>Bacillota</taxon>
        <taxon>Clostridia</taxon>
        <taxon>Eubacteriales</taxon>
        <taxon>Desulfitobacteriaceae</taxon>
        <taxon>Desulfitobacterium</taxon>
    </lineage>
</organism>
<dbReference type="Pfam" id="PF00078">
    <property type="entry name" value="RVT_1"/>
    <property type="match status" value="1"/>
</dbReference>
<evidence type="ECO:0000256" key="8">
    <source>
        <dbReference type="ARBA" id="ARBA00034120"/>
    </source>
</evidence>
<comment type="catalytic activity">
    <reaction evidence="9">
        <text>DNA(n) + a 2'-deoxyribonucleoside 5'-triphosphate = DNA(n+1) + diphosphate</text>
        <dbReference type="Rhea" id="RHEA:22508"/>
        <dbReference type="Rhea" id="RHEA-COMP:17339"/>
        <dbReference type="Rhea" id="RHEA-COMP:17340"/>
        <dbReference type="ChEBI" id="CHEBI:33019"/>
        <dbReference type="ChEBI" id="CHEBI:61560"/>
        <dbReference type="ChEBI" id="CHEBI:173112"/>
        <dbReference type="EC" id="2.7.7.49"/>
    </reaction>
</comment>
<accession>A0A098AVB7</accession>
<dbReference type="PROSITE" id="PS50878">
    <property type="entry name" value="RT_POL"/>
    <property type="match status" value="1"/>
</dbReference>